<dbReference type="NCBIfam" id="TIGR03083">
    <property type="entry name" value="maleylpyruvate isomerase family mycothiol-dependent enzyme"/>
    <property type="match status" value="1"/>
</dbReference>
<dbReference type="InterPro" id="IPR017517">
    <property type="entry name" value="Maleyloyr_isom"/>
</dbReference>
<dbReference type="Gene3D" id="1.20.120.450">
    <property type="entry name" value="dinb family like domain"/>
    <property type="match status" value="1"/>
</dbReference>
<evidence type="ECO:0000313" key="3">
    <source>
        <dbReference type="Proteomes" id="UP001501752"/>
    </source>
</evidence>
<dbReference type="NCBIfam" id="TIGR03086">
    <property type="entry name" value="TIGR03086 family metal-binding protein"/>
    <property type="match status" value="1"/>
</dbReference>
<protein>
    <recommendedName>
        <fullName evidence="1">Mycothiol-dependent maleylpyruvate isomerase metal-binding domain-containing protein</fullName>
    </recommendedName>
</protein>
<dbReference type="InterPro" id="IPR024344">
    <property type="entry name" value="MDMPI_metal-binding"/>
</dbReference>
<comment type="caution">
    <text evidence="2">The sequence shown here is derived from an EMBL/GenBank/DDBJ whole genome shotgun (WGS) entry which is preliminary data.</text>
</comment>
<proteinExistence type="predicted"/>
<organism evidence="2 3">
    <name type="scientific">Kitasatospora terrestris</name>
    <dbReference type="NCBI Taxonomy" id="258051"/>
    <lineage>
        <taxon>Bacteria</taxon>
        <taxon>Bacillati</taxon>
        <taxon>Actinomycetota</taxon>
        <taxon>Actinomycetes</taxon>
        <taxon>Kitasatosporales</taxon>
        <taxon>Streptomycetaceae</taxon>
        <taxon>Kitasatospora</taxon>
    </lineage>
</organism>
<dbReference type="SUPFAM" id="SSF109854">
    <property type="entry name" value="DinB/YfiT-like putative metalloenzymes"/>
    <property type="match status" value="1"/>
</dbReference>
<sequence>METARALDVLAAAHDRLRRVVAGVPADGWGGPTPCAEWTVRQVFNHARLGQVGYGGAALGEEILPVEVRFNPLDALDGDPAELLEAGLRCAADAYAGLPAGAEAVRTPLGELPVWLGATAAALDCAVHAWDIAVATGQPSPLDDGLADGLWPVARHFVDDVREEYGVYAGAIGQRFPTRATSLLAHMGRHPGWRIPGTPDALAPLQAHFRRPEYAPDVAPGWWELVLECHRAVEAQFPAYELLAVKQKYGELAFRARPGAGQEADRRLNGILAVFVERSRATCERCGAVGAQLREGRWITLTLCGPCEAAVGSDGRL</sequence>
<accession>A0ABP9ED55</accession>
<evidence type="ECO:0000259" key="1">
    <source>
        <dbReference type="Pfam" id="PF11716"/>
    </source>
</evidence>
<gene>
    <name evidence="2" type="ORF">GCM10023235_64270</name>
</gene>
<name>A0ABP9ED55_9ACTN</name>
<keyword evidence="3" id="KW-1185">Reference proteome</keyword>
<dbReference type="EMBL" id="BAABIS010000001">
    <property type="protein sequence ID" value="GAA4875916.1"/>
    <property type="molecule type" value="Genomic_DNA"/>
</dbReference>
<dbReference type="Pfam" id="PF11716">
    <property type="entry name" value="MDMPI_N"/>
    <property type="match status" value="1"/>
</dbReference>
<dbReference type="RefSeq" id="WP_345700405.1">
    <property type="nucleotide sequence ID" value="NZ_BAABIS010000001.1"/>
</dbReference>
<reference evidence="3" key="1">
    <citation type="journal article" date="2019" name="Int. J. Syst. Evol. Microbiol.">
        <title>The Global Catalogue of Microorganisms (GCM) 10K type strain sequencing project: providing services to taxonomists for standard genome sequencing and annotation.</title>
        <authorList>
            <consortium name="The Broad Institute Genomics Platform"/>
            <consortium name="The Broad Institute Genome Sequencing Center for Infectious Disease"/>
            <person name="Wu L."/>
            <person name="Ma J."/>
        </authorList>
    </citation>
    <scope>NUCLEOTIDE SEQUENCE [LARGE SCALE GENOMIC DNA]</scope>
    <source>
        <strain evidence="3">JCM 13006</strain>
    </source>
</reference>
<feature type="domain" description="Mycothiol-dependent maleylpyruvate isomerase metal-binding" evidence="1">
    <location>
        <begin position="10"/>
        <end position="133"/>
    </location>
</feature>
<dbReference type="Proteomes" id="UP001501752">
    <property type="component" value="Unassembled WGS sequence"/>
</dbReference>
<dbReference type="InterPro" id="IPR017520">
    <property type="entry name" value="CHP03086"/>
</dbReference>
<dbReference type="InterPro" id="IPR034660">
    <property type="entry name" value="DinB/YfiT-like"/>
</dbReference>
<evidence type="ECO:0000313" key="2">
    <source>
        <dbReference type="EMBL" id="GAA4875916.1"/>
    </source>
</evidence>